<keyword evidence="13" id="KW-0675">Receptor</keyword>
<keyword evidence="10" id="KW-0732">Signal</keyword>
<evidence type="ECO:0000256" key="7">
    <source>
        <dbReference type="ARBA" id="ARBA00023237"/>
    </source>
</evidence>
<protein>
    <submittedName>
        <fullName evidence="13">TonB-dependent receptor</fullName>
    </submittedName>
</protein>
<keyword evidence="4 8" id="KW-0812">Transmembrane</keyword>
<feature type="signal peptide" evidence="10">
    <location>
        <begin position="1"/>
        <end position="20"/>
    </location>
</feature>
<accession>A0A917CCL2</accession>
<keyword evidence="2 8" id="KW-0813">Transport</keyword>
<keyword evidence="5 9" id="KW-0798">TonB box</keyword>
<reference evidence="13" key="1">
    <citation type="journal article" date="2014" name="Int. J. Syst. Evol. Microbiol.">
        <title>Complete genome sequence of Corynebacterium casei LMG S-19264T (=DSM 44701T), isolated from a smear-ripened cheese.</title>
        <authorList>
            <consortium name="US DOE Joint Genome Institute (JGI-PGF)"/>
            <person name="Walter F."/>
            <person name="Albersmeier A."/>
            <person name="Kalinowski J."/>
            <person name="Ruckert C."/>
        </authorList>
    </citation>
    <scope>NUCLEOTIDE SEQUENCE</scope>
    <source>
        <strain evidence="13">CGMCC 1.12181</strain>
    </source>
</reference>
<keyword evidence="14" id="KW-1185">Reference proteome</keyword>
<keyword evidence="3 8" id="KW-1134">Transmembrane beta strand</keyword>
<comment type="subcellular location">
    <subcellularLocation>
        <location evidence="1 8">Cell outer membrane</location>
        <topology evidence="1 8">Multi-pass membrane protein</topology>
    </subcellularLocation>
</comment>
<dbReference type="GO" id="GO:0044718">
    <property type="term" value="P:siderophore transmembrane transport"/>
    <property type="evidence" value="ECO:0007669"/>
    <property type="project" value="TreeGrafter"/>
</dbReference>
<feature type="domain" description="TonB-dependent receptor plug" evidence="12">
    <location>
        <begin position="56"/>
        <end position="141"/>
    </location>
</feature>
<dbReference type="InterPro" id="IPR039426">
    <property type="entry name" value="TonB-dep_rcpt-like"/>
</dbReference>
<proteinExistence type="inferred from homology"/>
<dbReference type="Gene3D" id="2.40.170.20">
    <property type="entry name" value="TonB-dependent receptor, beta-barrel domain"/>
    <property type="match status" value="1"/>
</dbReference>
<name>A0A917CCL2_9GAMM</name>
<evidence type="ECO:0000259" key="12">
    <source>
        <dbReference type="Pfam" id="PF07715"/>
    </source>
</evidence>
<organism evidence="13 14">
    <name type="scientific">Marinicella pacifica</name>
    <dbReference type="NCBI Taxonomy" id="1171543"/>
    <lineage>
        <taxon>Bacteria</taxon>
        <taxon>Pseudomonadati</taxon>
        <taxon>Pseudomonadota</taxon>
        <taxon>Gammaproteobacteria</taxon>
        <taxon>Lysobacterales</taxon>
        <taxon>Marinicellaceae</taxon>
        <taxon>Marinicella</taxon>
    </lineage>
</organism>
<evidence type="ECO:0000256" key="4">
    <source>
        <dbReference type="ARBA" id="ARBA00022692"/>
    </source>
</evidence>
<dbReference type="AlphaFoldDB" id="A0A917CCL2"/>
<dbReference type="InterPro" id="IPR037066">
    <property type="entry name" value="Plug_dom_sf"/>
</dbReference>
<evidence type="ECO:0000256" key="2">
    <source>
        <dbReference type="ARBA" id="ARBA00022448"/>
    </source>
</evidence>
<sequence>MKLIYWVTSLLSLTLHGAFAAEQSTNNNQHLDDIVVPGMPIDVPSVKLLPEQSSVMSDTSEVLKKMPGANVNRNGSLSGIAQYRGLFGDRVNVANDGHQVLSSCSNAMDAPMSHLPASQVDAVVLYRGISPISQGMETIGGSINVISKKISTQESGLNGDLNLGYNSVNDGVLGGINLAAKSGYHGWQLGVSYEDANSYDFAGGTNYYSGIDRQFYNLAYQYEDENRFFEIASNYNDTGETGTPALPMDITYAKGGVTSFKYNQNLTNNWSLLLDGSFQDTDHLMDNYRYRQQMPAMYRESLTTLSQAAFSVAGQKTMSQSELMLGYDYDATDHTADISNPNNAGFAIKNYDTERQRHSVFAEWQYKLNQAHSLVLGVRATHHKNDAADVSSSVAMMNNDMGNLHRSLRDRFNAADRSLSDTNMDVAFNWKHAVNDRLQMDYGVAVKNRAPSYQELYLWLPLEATAGLADGRQYLGNLELDSETAYQLEWGVNYQQGDFQIQPHLFYHRIEDYIQGVLNTLMPAPAGTLRYANVDAELYGADVTLSYRFSDRWSLTHVSSYVRGQRRDIDDNLYRIAPLNGRTEVSYEYKAWQLSAEMVNVAKQDKVAMTNAEKTTPGYGLLNLAVDYKMSQNQRINARINNVFDKRHYDHTGGYNRNNLNLDVGFNRNDLTAYRLPGEGVGVAVTYYKQW</sequence>
<evidence type="ECO:0000313" key="14">
    <source>
        <dbReference type="Proteomes" id="UP000605253"/>
    </source>
</evidence>
<dbReference type="GO" id="GO:0015344">
    <property type="term" value="F:siderophore uptake transmembrane transporter activity"/>
    <property type="evidence" value="ECO:0007669"/>
    <property type="project" value="TreeGrafter"/>
</dbReference>
<dbReference type="InterPro" id="IPR036942">
    <property type="entry name" value="Beta-barrel_TonB_sf"/>
</dbReference>
<evidence type="ECO:0000256" key="3">
    <source>
        <dbReference type="ARBA" id="ARBA00022452"/>
    </source>
</evidence>
<dbReference type="Gene3D" id="2.170.130.10">
    <property type="entry name" value="TonB-dependent receptor, plug domain"/>
    <property type="match status" value="1"/>
</dbReference>
<feature type="chain" id="PRO_5037068079" evidence="10">
    <location>
        <begin position="21"/>
        <end position="691"/>
    </location>
</feature>
<dbReference type="EMBL" id="BMEO01000001">
    <property type="protein sequence ID" value="GGF84483.1"/>
    <property type="molecule type" value="Genomic_DNA"/>
</dbReference>
<dbReference type="InterPro" id="IPR000531">
    <property type="entry name" value="Beta-barrel_TonB"/>
</dbReference>
<dbReference type="SUPFAM" id="SSF56935">
    <property type="entry name" value="Porins"/>
    <property type="match status" value="1"/>
</dbReference>
<evidence type="ECO:0000256" key="5">
    <source>
        <dbReference type="ARBA" id="ARBA00023077"/>
    </source>
</evidence>
<gene>
    <name evidence="13" type="ORF">GCM10011365_01790</name>
</gene>
<evidence type="ECO:0000256" key="9">
    <source>
        <dbReference type="RuleBase" id="RU003357"/>
    </source>
</evidence>
<evidence type="ECO:0000259" key="11">
    <source>
        <dbReference type="Pfam" id="PF00593"/>
    </source>
</evidence>
<evidence type="ECO:0000256" key="1">
    <source>
        <dbReference type="ARBA" id="ARBA00004571"/>
    </source>
</evidence>
<keyword evidence="6 8" id="KW-0472">Membrane</keyword>
<dbReference type="GO" id="GO:0009279">
    <property type="term" value="C:cell outer membrane"/>
    <property type="evidence" value="ECO:0007669"/>
    <property type="project" value="UniProtKB-SubCell"/>
</dbReference>
<comment type="similarity">
    <text evidence="8 9">Belongs to the TonB-dependent receptor family.</text>
</comment>
<evidence type="ECO:0000256" key="10">
    <source>
        <dbReference type="SAM" id="SignalP"/>
    </source>
</evidence>
<dbReference type="InterPro" id="IPR012910">
    <property type="entry name" value="Plug_dom"/>
</dbReference>
<dbReference type="PANTHER" id="PTHR30069">
    <property type="entry name" value="TONB-DEPENDENT OUTER MEMBRANE RECEPTOR"/>
    <property type="match status" value="1"/>
</dbReference>
<reference evidence="13" key="2">
    <citation type="submission" date="2020-09" db="EMBL/GenBank/DDBJ databases">
        <authorList>
            <person name="Sun Q."/>
            <person name="Zhou Y."/>
        </authorList>
    </citation>
    <scope>NUCLEOTIDE SEQUENCE</scope>
    <source>
        <strain evidence="13">CGMCC 1.12181</strain>
    </source>
</reference>
<dbReference type="PROSITE" id="PS52016">
    <property type="entry name" value="TONB_DEPENDENT_REC_3"/>
    <property type="match status" value="1"/>
</dbReference>
<dbReference type="PANTHER" id="PTHR30069:SF49">
    <property type="entry name" value="OUTER MEMBRANE PROTEIN C"/>
    <property type="match status" value="1"/>
</dbReference>
<keyword evidence="7 8" id="KW-0998">Cell outer membrane</keyword>
<feature type="domain" description="TonB-dependent receptor-like beta-barrel" evidence="11">
    <location>
        <begin position="201"/>
        <end position="643"/>
    </location>
</feature>
<evidence type="ECO:0000256" key="8">
    <source>
        <dbReference type="PROSITE-ProRule" id="PRU01360"/>
    </source>
</evidence>
<dbReference type="Proteomes" id="UP000605253">
    <property type="component" value="Unassembled WGS sequence"/>
</dbReference>
<dbReference type="Pfam" id="PF07715">
    <property type="entry name" value="Plug"/>
    <property type="match status" value="1"/>
</dbReference>
<evidence type="ECO:0000313" key="13">
    <source>
        <dbReference type="EMBL" id="GGF84483.1"/>
    </source>
</evidence>
<comment type="caution">
    <text evidence="13">The sequence shown here is derived from an EMBL/GenBank/DDBJ whole genome shotgun (WGS) entry which is preliminary data.</text>
</comment>
<evidence type="ECO:0000256" key="6">
    <source>
        <dbReference type="ARBA" id="ARBA00023136"/>
    </source>
</evidence>
<dbReference type="RefSeq" id="WP_188363781.1">
    <property type="nucleotide sequence ID" value="NZ_BAABJF010000011.1"/>
</dbReference>
<dbReference type="Pfam" id="PF00593">
    <property type="entry name" value="TonB_dep_Rec_b-barrel"/>
    <property type="match status" value="1"/>
</dbReference>